<dbReference type="SUPFAM" id="SSF50156">
    <property type="entry name" value="PDZ domain-like"/>
    <property type="match status" value="1"/>
</dbReference>
<organism evidence="2 3">
    <name type="scientific">Corallincola platygyrae</name>
    <dbReference type="NCBI Taxonomy" id="1193278"/>
    <lineage>
        <taxon>Bacteria</taxon>
        <taxon>Pseudomonadati</taxon>
        <taxon>Pseudomonadota</taxon>
        <taxon>Gammaproteobacteria</taxon>
        <taxon>Alteromonadales</taxon>
        <taxon>Psychromonadaceae</taxon>
        <taxon>Corallincola</taxon>
    </lineage>
</organism>
<gene>
    <name evidence="2" type="ORF">ACFSJ3_09760</name>
</gene>
<accession>A0ABW4XM26</accession>
<dbReference type="RefSeq" id="WP_345339354.1">
    <property type="nucleotide sequence ID" value="NZ_BAABLI010000008.1"/>
</dbReference>
<comment type="caution">
    <text evidence="2">The sequence shown here is derived from an EMBL/GenBank/DDBJ whole genome shotgun (WGS) entry which is preliminary data.</text>
</comment>
<evidence type="ECO:0000313" key="3">
    <source>
        <dbReference type="Proteomes" id="UP001597380"/>
    </source>
</evidence>
<evidence type="ECO:0000259" key="1">
    <source>
        <dbReference type="SMART" id="SM00228"/>
    </source>
</evidence>
<dbReference type="Gene3D" id="2.30.42.10">
    <property type="match status" value="1"/>
</dbReference>
<dbReference type="Proteomes" id="UP001597380">
    <property type="component" value="Unassembled WGS sequence"/>
</dbReference>
<protein>
    <submittedName>
        <fullName evidence="2">PDZ domain-containing protein</fullName>
    </submittedName>
</protein>
<feature type="domain" description="PDZ" evidence="1">
    <location>
        <begin position="59"/>
        <end position="141"/>
    </location>
</feature>
<keyword evidence="3" id="KW-1185">Reference proteome</keyword>
<name>A0ABW4XM26_9GAMM</name>
<reference evidence="3" key="1">
    <citation type="journal article" date="2019" name="Int. J. Syst. Evol. Microbiol.">
        <title>The Global Catalogue of Microorganisms (GCM) 10K type strain sequencing project: providing services to taxonomists for standard genome sequencing and annotation.</title>
        <authorList>
            <consortium name="The Broad Institute Genomics Platform"/>
            <consortium name="The Broad Institute Genome Sequencing Center for Infectious Disease"/>
            <person name="Wu L."/>
            <person name="Ma J."/>
        </authorList>
    </citation>
    <scope>NUCLEOTIDE SEQUENCE [LARGE SCALE GENOMIC DNA]</scope>
    <source>
        <strain evidence="3">CGMCC 1.10992</strain>
    </source>
</reference>
<dbReference type="Pfam" id="PF13180">
    <property type="entry name" value="PDZ_2"/>
    <property type="match status" value="1"/>
</dbReference>
<proteinExistence type="predicted"/>
<evidence type="ECO:0000313" key="2">
    <source>
        <dbReference type="EMBL" id="MFD2096267.1"/>
    </source>
</evidence>
<dbReference type="InterPro" id="IPR001478">
    <property type="entry name" value="PDZ"/>
</dbReference>
<sequence length="190" mass="21677">MAIYPNNRATSSTSSVRARVSTLFLVAWTTFALTVMSSVALASSDSEDPSAKAATPTYPFWGVILQSHYSNQFREKYDFSYRGILVNAIVHNSPAELSRLHPCDEITHIDGIRFDSTDEMIAYVHSQPAEHYFEVTLWREGNEIQVESFIRYFDPNRGSARSFSNANRQSYGQDRCDFEAHLRLPETIHR</sequence>
<dbReference type="InterPro" id="IPR036034">
    <property type="entry name" value="PDZ_sf"/>
</dbReference>
<dbReference type="SMART" id="SM00228">
    <property type="entry name" value="PDZ"/>
    <property type="match status" value="1"/>
</dbReference>
<dbReference type="EMBL" id="JBHUHT010000012">
    <property type="protein sequence ID" value="MFD2096267.1"/>
    <property type="molecule type" value="Genomic_DNA"/>
</dbReference>